<evidence type="ECO:0000259" key="2">
    <source>
        <dbReference type="Pfam" id="PF13581"/>
    </source>
</evidence>
<dbReference type="EMBL" id="JBHSPB010000020">
    <property type="protein sequence ID" value="MFC5723819.1"/>
    <property type="molecule type" value="Genomic_DNA"/>
</dbReference>
<accession>A0ABW0Z9P8</accession>
<dbReference type="SUPFAM" id="SSF55874">
    <property type="entry name" value="ATPase domain of HSP90 chaperone/DNA topoisomerase II/histidine kinase"/>
    <property type="match status" value="1"/>
</dbReference>
<name>A0ABW0Z9P8_9ACTN</name>
<dbReference type="RefSeq" id="WP_390320234.1">
    <property type="nucleotide sequence ID" value="NZ_JBHSPB010000020.1"/>
</dbReference>
<organism evidence="3 4">
    <name type="scientific">Streptomyces gamaensis</name>
    <dbReference type="NCBI Taxonomy" id="1763542"/>
    <lineage>
        <taxon>Bacteria</taxon>
        <taxon>Bacillati</taxon>
        <taxon>Actinomycetota</taxon>
        <taxon>Actinomycetes</taxon>
        <taxon>Kitasatosporales</taxon>
        <taxon>Streptomycetaceae</taxon>
        <taxon>Streptomyces</taxon>
    </lineage>
</organism>
<dbReference type="Proteomes" id="UP001596083">
    <property type="component" value="Unassembled WGS sequence"/>
</dbReference>
<gene>
    <name evidence="3" type="ORF">ACFP1Z_27000</name>
</gene>
<protein>
    <submittedName>
        <fullName evidence="3">ATP-binding protein</fullName>
    </submittedName>
</protein>
<dbReference type="InterPro" id="IPR050267">
    <property type="entry name" value="Anti-sigma-factor_SerPK"/>
</dbReference>
<dbReference type="InterPro" id="IPR036890">
    <property type="entry name" value="HATPase_C_sf"/>
</dbReference>
<keyword evidence="3" id="KW-0547">Nucleotide-binding</keyword>
<keyword evidence="3" id="KW-0067">ATP-binding</keyword>
<dbReference type="InterPro" id="IPR003594">
    <property type="entry name" value="HATPase_dom"/>
</dbReference>
<feature type="domain" description="Histidine kinase/HSP90-like ATPase" evidence="2">
    <location>
        <begin position="22"/>
        <end position="130"/>
    </location>
</feature>
<keyword evidence="1" id="KW-0808">Transferase</keyword>
<proteinExistence type="predicted"/>
<evidence type="ECO:0000313" key="4">
    <source>
        <dbReference type="Proteomes" id="UP001596083"/>
    </source>
</evidence>
<keyword evidence="4" id="KW-1185">Reference proteome</keyword>
<dbReference type="PANTHER" id="PTHR35526:SF3">
    <property type="entry name" value="ANTI-SIGMA-F FACTOR RSBW"/>
    <property type="match status" value="1"/>
</dbReference>
<keyword evidence="1" id="KW-0418">Kinase</keyword>
<dbReference type="CDD" id="cd16936">
    <property type="entry name" value="HATPase_RsbW-like"/>
    <property type="match status" value="1"/>
</dbReference>
<reference evidence="4" key="1">
    <citation type="journal article" date="2019" name="Int. J. Syst. Evol. Microbiol.">
        <title>The Global Catalogue of Microorganisms (GCM) 10K type strain sequencing project: providing services to taxonomists for standard genome sequencing and annotation.</title>
        <authorList>
            <consortium name="The Broad Institute Genomics Platform"/>
            <consortium name="The Broad Institute Genome Sequencing Center for Infectious Disease"/>
            <person name="Wu L."/>
            <person name="Ma J."/>
        </authorList>
    </citation>
    <scope>NUCLEOTIDE SEQUENCE [LARGE SCALE GENOMIC DNA]</scope>
    <source>
        <strain evidence="4">CGMCC 4.7304</strain>
    </source>
</reference>
<dbReference type="GO" id="GO:0005524">
    <property type="term" value="F:ATP binding"/>
    <property type="evidence" value="ECO:0007669"/>
    <property type="project" value="UniProtKB-KW"/>
</dbReference>
<keyword evidence="1" id="KW-0723">Serine/threonine-protein kinase</keyword>
<dbReference type="PANTHER" id="PTHR35526">
    <property type="entry name" value="ANTI-SIGMA-F FACTOR RSBW-RELATED"/>
    <property type="match status" value="1"/>
</dbReference>
<dbReference type="Gene3D" id="3.30.565.10">
    <property type="entry name" value="Histidine kinase-like ATPase, C-terminal domain"/>
    <property type="match status" value="1"/>
</dbReference>
<evidence type="ECO:0000256" key="1">
    <source>
        <dbReference type="ARBA" id="ARBA00022527"/>
    </source>
</evidence>
<sequence length="186" mass="20357">MTPTARPRTGALLYTETMERVPTAARRARLLVSRALRTWGLGELVEPTQLIVSELVTNAVLHAHGPTVRVAVSRPATSWLRVAVVDNSRAHPRPRAVSADDRTGRGLAIVDALADRWGTDSRERGKQVWAELLVRARPGPGTEPRRYCGTCTGLVLARAVASREGLVFKAMGLYEQLLAHQEAQHS</sequence>
<dbReference type="Pfam" id="PF13581">
    <property type="entry name" value="HATPase_c_2"/>
    <property type="match status" value="1"/>
</dbReference>
<comment type="caution">
    <text evidence="3">The sequence shown here is derived from an EMBL/GenBank/DDBJ whole genome shotgun (WGS) entry which is preliminary data.</text>
</comment>
<evidence type="ECO:0000313" key="3">
    <source>
        <dbReference type="EMBL" id="MFC5723819.1"/>
    </source>
</evidence>